<accession>A0A7S1JQ32</accession>
<sequence>MPVLAKIEIGGSWELVETSEGVPEADAVRVLEAVGADRHLDLFRVDDSCFVTGVGEGGVTWGERTDELPSMEKLELSVEVPEHLADSDAAGEFGITCVRSLLKIRGLKELALEPRPWSAFARLVQERRHGDSIEGVPGRFVIGWRRGGSLVLKPQHEDT</sequence>
<dbReference type="EMBL" id="HBGB01009588">
    <property type="protein sequence ID" value="CAD9050357.1"/>
    <property type="molecule type" value="Transcribed_RNA"/>
</dbReference>
<dbReference type="AlphaFoldDB" id="A0A7S1JQ32"/>
<organism evidence="1">
    <name type="scientific">Vitrella brassicaformis</name>
    <dbReference type="NCBI Taxonomy" id="1169539"/>
    <lineage>
        <taxon>Eukaryota</taxon>
        <taxon>Sar</taxon>
        <taxon>Alveolata</taxon>
        <taxon>Colpodellida</taxon>
        <taxon>Vitrellaceae</taxon>
        <taxon>Vitrella</taxon>
    </lineage>
</organism>
<name>A0A7S1JQ32_9ALVE</name>
<evidence type="ECO:0000313" key="1">
    <source>
        <dbReference type="EMBL" id="CAD9050357.1"/>
    </source>
</evidence>
<protein>
    <submittedName>
        <fullName evidence="1">Uncharacterized protein</fullName>
    </submittedName>
</protein>
<proteinExistence type="predicted"/>
<reference evidence="1" key="1">
    <citation type="submission" date="2021-01" db="EMBL/GenBank/DDBJ databases">
        <authorList>
            <person name="Corre E."/>
            <person name="Pelletier E."/>
            <person name="Niang G."/>
            <person name="Scheremetjew M."/>
            <person name="Finn R."/>
            <person name="Kale V."/>
            <person name="Holt S."/>
            <person name="Cochrane G."/>
            <person name="Meng A."/>
            <person name="Brown T."/>
            <person name="Cohen L."/>
        </authorList>
    </citation>
    <scope>NUCLEOTIDE SEQUENCE</scope>
    <source>
        <strain evidence="1">CCMP3346</strain>
    </source>
</reference>
<gene>
    <name evidence="1" type="ORF">VBRA1451_LOCUS5419</name>
</gene>